<feature type="compositionally biased region" description="Polar residues" evidence="1">
    <location>
        <begin position="723"/>
        <end position="735"/>
    </location>
</feature>
<dbReference type="EMBL" id="AQGS01001030">
    <property type="protein sequence ID" value="EPS35801.1"/>
    <property type="molecule type" value="Genomic_DNA"/>
</dbReference>
<reference evidence="3" key="2">
    <citation type="submission" date="2013-04" db="EMBL/GenBank/DDBJ databases">
        <title>Genomic mechanisms accounting for the adaptation to parasitism in nematode-trapping fungi.</title>
        <authorList>
            <person name="Ahren D.G."/>
        </authorList>
    </citation>
    <scope>NUCLEOTIDE SEQUENCE [LARGE SCALE GENOMIC DNA]</scope>
    <source>
        <strain evidence="3">CBS 200.50</strain>
    </source>
</reference>
<proteinExistence type="predicted"/>
<feature type="compositionally biased region" description="Basic residues" evidence="1">
    <location>
        <begin position="677"/>
        <end position="687"/>
    </location>
</feature>
<feature type="region of interest" description="Disordered" evidence="1">
    <location>
        <begin position="507"/>
        <end position="798"/>
    </location>
</feature>
<feature type="region of interest" description="Disordered" evidence="1">
    <location>
        <begin position="1"/>
        <end position="303"/>
    </location>
</feature>
<dbReference type="PRINTS" id="PR00929">
    <property type="entry name" value="ATHOOK"/>
</dbReference>
<organism evidence="2 3">
    <name type="scientific">Dactylellina haptotyla (strain CBS 200.50)</name>
    <name type="common">Nematode-trapping fungus</name>
    <name type="synonym">Monacrosporium haptotylum</name>
    <dbReference type="NCBI Taxonomy" id="1284197"/>
    <lineage>
        <taxon>Eukaryota</taxon>
        <taxon>Fungi</taxon>
        <taxon>Dikarya</taxon>
        <taxon>Ascomycota</taxon>
        <taxon>Pezizomycotina</taxon>
        <taxon>Orbiliomycetes</taxon>
        <taxon>Orbiliales</taxon>
        <taxon>Orbiliaceae</taxon>
        <taxon>Dactylellina</taxon>
    </lineage>
</organism>
<keyword evidence="3" id="KW-1185">Reference proteome</keyword>
<feature type="compositionally biased region" description="Basic and acidic residues" evidence="1">
    <location>
        <begin position="748"/>
        <end position="766"/>
    </location>
</feature>
<reference evidence="2 3" key="1">
    <citation type="journal article" date="2013" name="PLoS Genet.">
        <title>Genomic mechanisms accounting for the adaptation to parasitism in nematode-trapping fungi.</title>
        <authorList>
            <person name="Meerupati T."/>
            <person name="Andersson K.M."/>
            <person name="Friman E."/>
            <person name="Kumar D."/>
            <person name="Tunlid A."/>
            <person name="Ahren D."/>
        </authorList>
    </citation>
    <scope>NUCLEOTIDE SEQUENCE [LARGE SCALE GENOMIC DNA]</scope>
    <source>
        <strain evidence="2 3">CBS 200.50</strain>
    </source>
</reference>
<dbReference type="InterPro" id="IPR017956">
    <property type="entry name" value="AT_hook_DNA-bd_motif"/>
</dbReference>
<feature type="compositionally biased region" description="Low complexity" evidence="1">
    <location>
        <begin position="38"/>
        <end position="52"/>
    </location>
</feature>
<dbReference type="GO" id="GO:0003677">
    <property type="term" value="F:DNA binding"/>
    <property type="evidence" value="ECO:0007669"/>
    <property type="project" value="InterPro"/>
</dbReference>
<name>S8A3V6_DACHA</name>
<feature type="region of interest" description="Disordered" evidence="1">
    <location>
        <begin position="884"/>
        <end position="916"/>
    </location>
</feature>
<dbReference type="OMA" id="EENPETW"/>
<evidence type="ECO:0000313" key="3">
    <source>
        <dbReference type="Proteomes" id="UP000015100"/>
    </source>
</evidence>
<gene>
    <name evidence="2" type="ORF">H072_10744</name>
</gene>
<feature type="compositionally biased region" description="Low complexity" evidence="1">
    <location>
        <begin position="655"/>
        <end position="664"/>
    </location>
</feature>
<feature type="compositionally biased region" description="Acidic residues" evidence="1">
    <location>
        <begin position="251"/>
        <end position="263"/>
    </location>
</feature>
<feature type="compositionally biased region" description="Basic residues" evidence="1">
    <location>
        <begin position="780"/>
        <end position="792"/>
    </location>
</feature>
<feature type="compositionally biased region" description="Basic and acidic residues" evidence="1">
    <location>
        <begin position="896"/>
        <end position="915"/>
    </location>
</feature>
<accession>S8A3V6</accession>
<feature type="compositionally biased region" description="Polar residues" evidence="1">
    <location>
        <begin position="63"/>
        <end position="73"/>
    </location>
</feature>
<sequence>MFSKSAKYAKTSEEEDDDEEPARRRPTMLGINKNKVVSRSSSANPSSASTYSKTLDHYFQKKPLQQSRSSPTPRLSEPIQRLNVSNTALKRETPTKKVAIGETRSAPVQFHQKVQQPRKRREEFSEDEYSEPEKSSVIVRQPSTAQSKPGPRPSRQIGHRVDSGARNVRFGGSSSLISKPFSAKDLLGETEASDSEEVDDDVDTENHIEEDISADDDESMRSLSDDNAQNEEVFVISTSSDEPDNSRRDEASEEEESEEESENDVAVTTPTKATYGHRSTASIDITPRRSMANPHMLEEDHDELEREEEEAKEEILREALKKKALADAKRNFDIIVTIPTYEEVCNHLFNPDEWEAIAIDSRWTGDDGHATYRIIYKDGHLRTVDANEILEHIDPQTLEDFENDLFSKEENPETWYYPNFKAPGGAFAGGTSITSGQVKRRGRRSVAKIFLDNCFRLGMPEEFNIPMPDSSDFDSDEDIDTRGGRNNVDPSQYDKFDITDAEILASIRENSSDNESWGAGKKPGRGRPRGRASAITRSSNPKRGTGRGRVRRPVPSRGDTTPTRRPRASNVVKASTTSRGRGRPRGNKLPSRTESSASNLSCEDSPLVIITPVKTPSSRGRPKGSKNLSKPALSYISDSSASEVAFRVQPPQPKKSPLSSAAKPHLSPIKRDPKPAPIKKPKLKPSRALKPSTAPSGARGPGRPPKKEEDLIEETIRMAGGNISHTRNLSQVSQTELERPNKRRRIKFGKDGPEESKPSITVERRHILPSSVGPRTQSPKQRKLQPKEKKKAKSPDDDLHLDVDHIINKMLLDGSPAYHVQLKGPRKETIWVRLEDLQTKESKLKVRAFESTLREREAVSRQLYDSISAQLQLEKDKQRVAEREAQILGKFGSPVGKEKNVDEEKKEREKEDQKRREKIAKRLKMQETLFAGT</sequence>
<dbReference type="AlphaFoldDB" id="S8A3V6"/>
<feature type="compositionally biased region" description="Polar residues" evidence="1">
    <location>
        <begin position="266"/>
        <end position="283"/>
    </location>
</feature>
<dbReference type="OrthoDB" id="5428683at2759"/>
<feature type="compositionally biased region" description="Basic residues" evidence="1">
    <location>
        <begin position="544"/>
        <end position="554"/>
    </location>
</feature>
<dbReference type="HOGENOM" id="CLU_299341_0_0_1"/>
<evidence type="ECO:0000313" key="2">
    <source>
        <dbReference type="EMBL" id="EPS35801.1"/>
    </source>
</evidence>
<evidence type="ECO:0000256" key="1">
    <source>
        <dbReference type="SAM" id="MobiDB-lite"/>
    </source>
</evidence>
<comment type="caution">
    <text evidence="2">The sequence shown here is derived from an EMBL/GenBank/DDBJ whole genome shotgun (WGS) entry which is preliminary data.</text>
</comment>
<feature type="region of interest" description="Disordered" evidence="1">
    <location>
        <begin position="466"/>
        <end position="494"/>
    </location>
</feature>
<feature type="compositionally biased region" description="Polar residues" evidence="1">
    <location>
        <begin position="590"/>
        <end position="602"/>
    </location>
</feature>
<protein>
    <submittedName>
        <fullName evidence="2">Uncharacterized protein</fullName>
    </submittedName>
</protein>
<feature type="compositionally biased region" description="Acidic residues" evidence="1">
    <location>
        <begin position="191"/>
        <end position="203"/>
    </location>
</feature>
<dbReference type="Proteomes" id="UP000015100">
    <property type="component" value="Unassembled WGS sequence"/>
</dbReference>
<dbReference type="SMART" id="SM00384">
    <property type="entry name" value="AT_hook"/>
    <property type="match status" value="4"/>
</dbReference>